<dbReference type="EMBL" id="BAAAHK010000024">
    <property type="protein sequence ID" value="GAA0962829.1"/>
    <property type="molecule type" value="Genomic_DNA"/>
</dbReference>
<name>A0ABN1RSJ0_9ACTN</name>
<evidence type="ECO:0000259" key="1">
    <source>
        <dbReference type="SMART" id="SM00858"/>
    </source>
</evidence>
<keyword evidence="3" id="KW-1185">Reference proteome</keyword>
<accession>A0ABN1RSJ0</accession>
<protein>
    <recommendedName>
        <fullName evidence="1">SAF domain-containing protein</fullName>
    </recommendedName>
</protein>
<dbReference type="CDD" id="cd11614">
    <property type="entry name" value="SAF_CpaB_FlgA_like"/>
    <property type="match status" value="1"/>
</dbReference>
<organism evidence="2 3">
    <name type="scientific">Kribbella koreensis</name>
    <dbReference type="NCBI Taxonomy" id="57909"/>
    <lineage>
        <taxon>Bacteria</taxon>
        <taxon>Bacillati</taxon>
        <taxon>Actinomycetota</taxon>
        <taxon>Actinomycetes</taxon>
        <taxon>Propionibacteriales</taxon>
        <taxon>Kribbellaceae</taxon>
        <taxon>Kribbella</taxon>
    </lineage>
</organism>
<dbReference type="Pfam" id="PF08666">
    <property type="entry name" value="SAF"/>
    <property type="match status" value="1"/>
</dbReference>
<dbReference type="Proteomes" id="UP001500542">
    <property type="component" value="Unassembled WGS sequence"/>
</dbReference>
<comment type="caution">
    <text evidence="2">The sequence shown here is derived from an EMBL/GenBank/DDBJ whole genome shotgun (WGS) entry which is preliminary data.</text>
</comment>
<dbReference type="Gene3D" id="3.90.1210.10">
    <property type="entry name" value="Antifreeze-like/N-acetylneuraminic acid synthase C-terminal domain"/>
    <property type="match status" value="1"/>
</dbReference>
<evidence type="ECO:0000313" key="2">
    <source>
        <dbReference type="EMBL" id="GAA0962829.1"/>
    </source>
</evidence>
<feature type="domain" description="SAF" evidence="1">
    <location>
        <begin position="56"/>
        <end position="120"/>
    </location>
</feature>
<sequence>MADSPVLRSGFAAPSTPTLRTRRARWKDGRLLLGVLLVAITALAGAKLLSSADDTTAVWAAKRDLPIGQTLTGDDLTTVNVRFTSDTAAGQYVTADADLKGLIVTRPVTKGQFVPRDAATPKMDSERTELPLSVATGHLPSDTAVGDHVDVWVVTKDAPARMLWTEVRVVQVDQVKGVSGSSARRQVLIALEANDVTKLSATLALLNNGEPVLIRRGS</sequence>
<dbReference type="SMART" id="SM00858">
    <property type="entry name" value="SAF"/>
    <property type="match status" value="1"/>
</dbReference>
<reference evidence="2 3" key="1">
    <citation type="journal article" date="2019" name="Int. J. Syst. Evol. Microbiol.">
        <title>The Global Catalogue of Microorganisms (GCM) 10K type strain sequencing project: providing services to taxonomists for standard genome sequencing and annotation.</title>
        <authorList>
            <consortium name="The Broad Institute Genomics Platform"/>
            <consortium name="The Broad Institute Genome Sequencing Center for Infectious Disease"/>
            <person name="Wu L."/>
            <person name="Ma J."/>
        </authorList>
    </citation>
    <scope>NUCLEOTIDE SEQUENCE [LARGE SCALE GENOMIC DNA]</scope>
    <source>
        <strain evidence="2 3">JCM 10977</strain>
    </source>
</reference>
<proteinExistence type="predicted"/>
<gene>
    <name evidence="2" type="ORF">GCM10009554_81390</name>
</gene>
<dbReference type="InterPro" id="IPR013974">
    <property type="entry name" value="SAF"/>
</dbReference>
<evidence type="ECO:0000313" key="3">
    <source>
        <dbReference type="Proteomes" id="UP001500542"/>
    </source>
</evidence>
<dbReference type="RefSeq" id="WP_343983742.1">
    <property type="nucleotide sequence ID" value="NZ_BAAAHK010000024.1"/>
</dbReference>